<sequence length="907" mass="103976">MIIKQQDWTEQDKPASKFTLLQNRRLYSAANDIIERLPAHSINQLLEGYSEDIDKLLTEIVNQTDMAMNFGRSLDTENLSYIDNLAAAMDERLRILSFNYFCATVLSNFMMGWRNLEWGNLTQLFPWSSYLCSRGSGKTEVAGTEVVMYDGSLKKIEDIVVGDQVMGIDSTPRTVLQTHVCEDDSYLIHQRHGLDYTVNSKHILHLKEDVYGHLDWGYGFYKKNGQKIVEISAEDFCNIPNGRKKRLYGYRIKGWDLLKKELPIDPYIFGIWLGDGDSRTTILTSIDDEIIESWRQYAESENLNFSKLKNRCRYSITSKSTKKGTNKMFLKLKELGVLNNKHIPDIYMRSSRQQRLELLAGLIDTDGSLNKRKTQFEITLKSNSFAKQIRDLAWSLGFRVSFYKRTVKGFGRETVVISIDLHEIPTKVMRKRAPKIEYRQDNRRGKIEVTKGQRMKFYGFYLDGDHLYLHKDGTVIHNSYEWCYAFPLWRLYSYTKPLFYAGDTIDNKNRKETALITNTMTLAKIHVGKIIEEIETNPILSNKLNSNKKAKLGETMIETETGSILHVRGKDGFIRGLHVGSALIDDVPDESSIYSDEQREKLKETFRGTITPIVEPYGYLIVSGTPYSTAPNELYNIIKADKRFAVFEYPIIFPDGRPLAPDRYTFDDIIQKKDELGTMVFSREYLVVPIADSSTIFPYEFLMRSTVGMENISFADTIDYFPFKLQRVVVGCDFAVSGNIGADYTVYTVWGIDFMDNYYLIAIHRQKGMSHNEQVDKIVLFNTLFKPNKIVCEANGFQSILSGLARERGLKNIETFTTTEGNKKDLHTGLPSLSAMFERGQIKIPYAVGPTRDMVKIVFGEFSSITFRSDRGKLEAVGAHDDICMSSFIAINSLREDSHITVQINTI</sequence>
<dbReference type="InterPro" id="IPR027434">
    <property type="entry name" value="Homing_endonucl"/>
</dbReference>
<dbReference type="InterPro" id="IPR007868">
    <property type="entry name" value="Hom_end_hint"/>
</dbReference>
<dbReference type="SUPFAM" id="SSF51294">
    <property type="entry name" value="Hedgehog/intein (Hint) domain"/>
    <property type="match status" value="1"/>
</dbReference>
<dbReference type="InterPro" id="IPR027417">
    <property type="entry name" value="P-loop_NTPase"/>
</dbReference>
<keyword evidence="3" id="KW-0067">ATP-binding</keyword>
<feature type="domain" description="Hom-end-associated Hint" evidence="5">
    <location>
        <begin position="142"/>
        <end position="207"/>
    </location>
</feature>
<feature type="domain" description="Terminase large subunit gp17-like C-terminal" evidence="7">
    <location>
        <begin position="731"/>
        <end position="893"/>
    </location>
</feature>
<evidence type="ECO:0000259" key="6">
    <source>
        <dbReference type="Pfam" id="PF14528"/>
    </source>
</evidence>
<reference evidence="8" key="1">
    <citation type="journal article" date="2021" name="Proc. Natl. Acad. Sci. U.S.A.">
        <title>A Catalog of Tens of Thousands of Viruses from Human Metagenomes Reveals Hidden Associations with Chronic Diseases.</title>
        <authorList>
            <person name="Tisza M.J."/>
            <person name="Buck C.B."/>
        </authorList>
    </citation>
    <scope>NUCLEOTIDE SEQUENCE</scope>
    <source>
        <strain evidence="8">Ctxc31</strain>
    </source>
</reference>
<dbReference type="GO" id="GO:0030908">
    <property type="term" value="P:protein splicing"/>
    <property type="evidence" value="ECO:0007669"/>
    <property type="project" value="InterPro"/>
</dbReference>
<evidence type="ECO:0000256" key="1">
    <source>
        <dbReference type="ARBA" id="ARBA00022612"/>
    </source>
</evidence>
<evidence type="ECO:0000256" key="4">
    <source>
        <dbReference type="ARBA" id="ARBA00023219"/>
    </source>
</evidence>
<evidence type="ECO:0000259" key="7">
    <source>
        <dbReference type="Pfam" id="PF17289"/>
    </source>
</evidence>
<dbReference type="Pfam" id="PF17289">
    <property type="entry name" value="Terminase_6C"/>
    <property type="match status" value="1"/>
</dbReference>
<keyword evidence="4" id="KW-0231">Viral genome packaging</keyword>
<keyword evidence="1" id="KW-1188">Viral release from host cell</keyword>
<dbReference type="InterPro" id="IPR035421">
    <property type="entry name" value="Terminase_6C"/>
</dbReference>
<dbReference type="GO" id="GO:0004519">
    <property type="term" value="F:endonuclease activity"/>
    <property type="evidence" value="ECO:0007669"/>
    <property type="project" value="InterPro"/>
</dbReference>
<dbReference type="Pfam" id="PF14528">
    <property type="entry name" value="LAGLIDADG_3"/>
    <property type="match status" value="1"/>
</dbReference>
<dbReference type="SUPFAM" id="SSF55608">
    <property type="entry name" value="Homing endonucleases"/>
    <property type="match status" value="1"/>
</dbReference>
<dbReference type="Pfam" id="PF05203">
    <property type="entry name" value="Hom_end_hint"/>
    <property type="match status" value="1"/>
</dbReference>
<dbReference type="GO" id="GO:0005524">
    <property type="term" value="F:ATP binding"/>
    <property type="evidence" value="ECO:0007669"/>
    <property type="project" value="UniProtKB-KW"/>
</dbReference>
<protein>
    <submittedName>
        <fullName evidence="8">Terminase large subunit</fullName>
    </submittedName>
</protein>
<dbReference type="Gene3D" id="3.10.28.10">
    <property type="entry name" value="Homing endonucleases"/>
    <property type="match status" value="1"/>
</dbReference>
<evidence type="ECO:0000259" key="5">
    <source>
        <dbReference type="Pfam" id="PF05203"/>
    </source>
</evidence>
<feature type="domain" description="Homing endonuclease LAGLIDADG" evidence="6">
    <location>
        <begin position="354"/>
        <end position="413"/>
    </location>
</feature>
<dbReference type="Gene3D" id="3.40.50.300">
    <property type="entry name" value="P-loop containing nucleotide triphosphate hydrolases"/>
    <property type="match status" value="1"/>
</dbReference>
<proteinExistence type="predicted"/>
<dbReference type="InterPro" id="IPR004860">
    <property type="entry name" value="LAGLIDADG_dom"/>
</dbReference>
<keyword evidence="2" id="KW-0547">Nucleotide-binding</keyword>
<dbReference type="EMBL" id="BK014938">
    <property type="protein sequence ID" value="DAD83470.1"/>
    <property type="molecule type" value="Genomic_DNA"/>
</dbReference>
<dbReference type="Gene3D" id="2.170.16.10">
    <property type="entry name" value="Hedgehog/Intein (Hint) domain"/>
    <property type="match status" value="1"/>
</dbReference>
<evidence type="ECO:0000313" key="8">
    <source>
        <dbReference type="EMBL" id="DAD83470.1"/>
    </source>
</evidence>
<evidence type="ECO:0000256" key="3">
    <source>
        <dbReference type="ARBA" id="ARBA00022840"/>
    </source>
</evidence>
<evidence type="ECO:0000256" key="2">
    <source>
        <dbReference type="ARBA" id="ARBA00022741"/>
    </source>
</evidence>
<accession>A0A8S5MMH0</accession>
<organism evidence="8">
    <name type="scientific">Siphoviridae sp. ctxc31</name>
    <dbReference type="NCBI Taxonomy" id="2826520"/>
    <lineage>
        <taxon>Viruses</taxon>
        <taxon>Duplodnaviria</taxon>
        <taxon>Heunggongvirae</taxon>
        <taxon>Uroviricota</taxon>
        <taxon>Caudoviricetes</taxon>
    </lineage>
</organism>
<dbReference type="InterPro" id="IPR036844">
    <property type="entry name" value="Hint_dom_sf"/>
</dbReference>
<dbReference type="Gene3D" id="3.30.420.240">
    <property type="match status" value="1"/>
</dbReference>
<name>A0A8S5MMH0_9CAUD</name>